<name>A0A146KMQ1_LYGHE</name>
<gene>
    <name evidence="2" type="ORF">g.46638</name>
</gene>
<protein>
    <submittedName>
        <fullName evidence="2">Uncharacterized protein</fullName>
    </submittedName>
</protein>
<feature type="region of interest" description="Disordered" evidence="1">
    <location>
        <begin position="198"/>
        <end position="289"/>
    </location>
</feature>
<proteinExistence type="predicted"/>
<evidence type="ECO:0000313" key="2">
    <source>
        <dbReference type="EMBL" id="JAP97014.1"/>
    </source>
</evidence>
<feature type="region of interest" description="Disordered" evidence="1">
    <location>
        <begin position="149"/>
        <end position="185"/>
    </location>
</feature>
<accession>A0A146KMQ1</accession>
<organism evidence="2">
    <name type="scientific">Lygus hesperus</name>
    <name type="common">Western plant bug</name>
    <dbReference type="NCBI Taxonomy" id="30085"/>
    <lineage>
        <taxon>Eukaryota</taxon>
        <taxon>Metazoa</taxon>
        <taxon>Ecdysozoa</taxon>
        <taxon>Arthropoda</taxon>
        <taxon>Hexapoda</taxon>
        <taxon>Insecta</taxon>
        <taxon>Pterygota</taxon>
        <taxon>Neoptera</taxon>
        <taxon>Paraneoptera</taxon>
        <taxon>Hemiptera</taxon>
        <taxon>Heteroptera</taxon>
        <taxon>Panheteroptera</taxon>
        <taxon>Cimicomorpha</taxon>
        <taxon>Miridae</taxon>
        <taxon>Mirini</taxon>
        <taxon>Lygus</taxon>
    </lineage>
</organism>
<feature type="compositionally biased region" description="Basic and acidic residues" evidence="1">
    <location>
        <begin position="154"/>
        <end position="168"/>
    </location>
</feature>
<feature type="compositionally biased region" description="Basic and acidic residues" evidence="1">
    <location>
        <begin position="198"/>
        <end position="243"/>
    </location>
</feature>
<dbReference type="EMBL" id="GDHC01021614">
    <property type="protein sequence ID" value="JAP97014.1"/>
    <property type="molecule type" value="Transcribed_RNA"/>
</dbReference>
<feature type="compositionally biased region" description="Basic and acidic residues" evidence="1">
    <location>
        <begin position="265"/>
        <end position="277"/>
    </location>
</feature>
<sequence length="289" mass="33817">MDVVSARSSYLNDIEGLMTRCSAKLESLVTSTLVTSIGWTLDSLTKKAQDEEMDEDSMLQENTVMEKQAPIAEPKDFEKLYNDLIAGLPNQQKKANEKSEAELLVDLLELERNMKRRRISYKNKVHTKNKSHTEVIRALVREQMDVLKDIAGPDVKDEGREDNKSESKEQEDDSGLIQLGYPRGNPYTTWQRIGHVVESRNSNDSESRPHLVRDGSSRRRPDTKNCDIERSTKRWRHSDDSRPPRLSRRFQNEHDDRFHHQRSNSRSERDFISDRQKYDKRKRRSPHRV</sequence>
<reference evidence="2" key="1">
    <citation type="journal article" date="2016" name="Gigascience">
        <title>De novo construction of an expanded transcriptome assembly for the western tarnished plant bug, Lygus hesperus.</title>
        <authorList>
            <person name="Tassone E.E."/>
            <person name="Geib S.M."/>
            <person name="Hall B."/>
            <person name="Fabrick J.A."/>
            <person name="Brent C.S."/>
            <person name="Hull J.J."/>
        </authorList>
    </citation>
    <scope>NUCLEOTIDE SEQUENCE</scope>
</reference>
<feature type="compositionally biased region" description="Basic residues" evidence="1">
    <location>
        <begin position="278"/>
        <end position="289"/>
    </location>
</feature>
<dbReference type="AlphaFoldDB" id="A0A146KMQ1"/>
<evidence type="ECO:0000256" key="1">
    <source>
        <dbReference type="SAM" id="MobiDB-lite"/>
    </source>
</evidence>